<accession>A0ABZ2XW71</accession>
<organism evidence="2 3">
    <name type="scientific">Aliisedimentitalea scapharcae</name>
    <dbReference type="NCBI Taxonomy" id="1524259"/>
    <lineage>
        <taxon>Bacteria</taxon>
        <taxon>Pseudomonadati</taxon>
        <taxon>Pseudomonadota</taxon>
        <taxon>Alphaproteobacteria</taxon>
        <taxon>Rhodobacterales</taxon>
        <taxon>Roseobacteraceae</taxon>
        <taxon>Aliisedimentitalea</taxon>
    </lineage>
</organism>
<dbReference type="EMBL" id="CP123584">
    <property type="protein sequence ID" value="WZK89040.1"/>
    <property type="molecule type" value="Genomic_DNA"/>
</dbReference>
<proteinExistence type="predicted"/>
<protein>
    <submittedName>
        <fullName evidence="2">Uncharacterized protein</fullName>
    </submittedName>
</protein>
<gene>
    <name evidence="2" type="ORF">QEZ52_00380</name>
</gene>
<reference evidence="2 3" key="1">
    <citation type="submission" date="2023-04" db="EMBL/GenBank/DDBJ databases">
        <title>Complete genome sequence of Alisedimentitalea scapharcae.</title>
        <authorList>
            <person name="Rong J.-C."/>
            <person name="Yi M.-L."/>
            <person name="Zhao Q."/>
        </authorList>
    </citation>
    <scope>NUCLEOTIDE SEQUENCE [LARGE SCALE GENOMIC DNA]</scope>
    <source>
        <strain evidence="2 3">KCTC 42119</strain>
    </source>
</reference>
<dbReference type="Proteomes" id="UP001623232">
    <property type="component" value="Chromosome"/>
</dbReference>
<feature type="region of interest" description="Disordered" evidence="1">
    <location>
        <begin position="1"/>
        <end position="24"/>
    </location>
</feature>
<dbReference type="RefSeq" id="WP_406646896.1">
    <property type="nucleotide sequence ID" value="NZ_CP123584.1"/>
</dbReference>
<name>A0ABZ2XW71_9RHOB</name>
<keyword evidence="3" id="KW-1185">Reference proteome</keyword>
<sequence length="71" mass="8056">MKHAKISSIYHQANSPAPVGQEAQRRNFEARKQLWHQLGVAVIDPTQVFNDIDREHVQSIATGMYGKRKGN</sequence>
<evidence type="ECO:0000313" key="3">
    <source>
        <dbReference type="Proteomes" id="UP001623232"/>
    </source>
</evidence>
<evidence type="ECO:0000256" key="1">
    <source>
        <dbReference type="SAM" id="MobiDB-lite"/>
    </source>
</evidence>
<evidence type="ECO:0000313" key="2">
    <source>
        <dbReference type="EMBL" id="WZK89040.1"/>
    </source>
</evidence>